<protein>
    <recommendedName>
        <fullName evidence="3">Methyltransferase type 11 domain-containing protein</fullName>
    </recommendedName>
</protein>
<proteinExistence type="predicted"/>
<dbReference type="RefSeq" id="WP_013535701.1">
    <property type="nucleotide sequence ID" value="NC_014924.1"/>
</dbReference>
<accession>E6WUU9</accession>
<dbReference type="AlphaFoldDB" id="E6WUU9"/>
<reference evidence="1 2" key="1">
    <citation type="submission" date="2011-01" db="EMBL/GenBank/DDBJ databases">
        <title>Complete sequence of Pseudoxanthomonas suwonensis 11-1.</title>
        <authorList>
            <consortium name="US DOE Joint Genome Institute"/>
            <person name="Lucas S."/>
            <person name="Copeland A."/>
            <person name="Lapidus A."/>
            <person name="Cheng J.-F."/>
            <person name="Goodwin L."/>
            <person name="Pitluck S."/>
            <person name="Teshima H."/>
            <person name="Detter J.C."/>
            <person name="Han C."/>
            <person name="Tapia R."/>
            <person name="Land M."/>
            <person name="Hauser L."/>
            <person name="Kyrpides N."/>
            <person name="Ivanova N."/>
            <person name="Ovchinnikova G."/>
            <person name="Siebers A.K."/>
            <person name="Allgaier M."/>
            <person name="Thelen M.P."/>
            <person name="Hugenholtz P."/>
            <person name="Gladden J."/>
            <person name="Woyke T."/>
        </authorList>
    </citation>
    <scope>NUCLEOTIDE SEQUENCE [LARGE SCALE GENOMIC DNA]</scope>
    <source>
        <strain evidence="2">11-1</strain>
    </source>
</reference>
<dbReference type="OrthoDB" id="5983563at2"/>
<dbReference type="STRING" id="743721.Psesu_2037"/>
<dbReference type="Proteomes" id="UP000008632">
    <property type="component" value="Chromosome"/>
</dbReference>
<dbReference type="InterPro" id="IPR029063">
    <property type="entry name" value="SAM-dependent_MTases_sf"/>
</dbReference>
<keyword evidence="2" id="KW-1185">Reference proteome</keyword>
<organism evidence="1 2">
    <name type="scientific">Pseudoxanthomonas suwonensis (strain 11-1)</name>
    <dbReference type="NCBI Taxonomy" id="743721"/>
    <lineage>
        <taxon>Bacteria</taxon>
        <taxon>Pseudomonadati</taxon>
        <taxon>Pseudomonadota</taxon>
        <taxon>Gammaproteobacteria</taxon>
        <taxon>Lysobacterales</taxon>
        <taxon>Lysobacteraceae</taxon>
        <taxon>Pseudoxanthomonas</taxon>
    </lineage>
</organism>
<dbReference type="eggNOG" id="COG2226">
    <property type="taxonomic scope" value="Bacteria"/>
</dbReference>
<dbReference type="EMBL" id="CP002446">
    <property type="protein sequence ID" value="ADV27873.1"/>
    <property type="molecule type" value="Genomic_DNA"/>
</dbReference>
<evidence type="ECO:0008006" key="3">
    <source>
        <dbReference type="Google" id="ProtNLM"/>
    </source>
</evidence>
<evidence type="ECO:0000313" key="1">
    <source>
        <dbReference type="EMBL" id="ADV27873.1"/>
    </source>
</evidence>
<dbReference type="HOGENOM" id="CLU_071308_0_0_6"/>
<dbReference type="KEGG" id="psu:Psesu_2037"/>
<dbReference type="Gene3D" id="3.40.50.150">
    <property type="entry name" value="Vaccinia Virus protein VP39"/>
    <property type="match status" value="1"/>
</dbReference>
<gene>
    <name evidence="1" type="ordered locus">Psesu_2037</name>
</gene>
<name>E6WUU9_PSEUU</name>
<evidence type="ECO:0000313" key="2">
    <source>
        <dbReference type="Proteomes" id="UP000008632"/>
    </source>
</evidence>
<dbReference type="SUPFAM" id="SSF53335">
    <property type="entry name" value="S-adenosyl-L-methionine-dependent methyltransferases"/>
    <property type="match status" value="1"/>
</dbReference>
<sequence length="216" mass="23106">MPAPDTRRQPGAPAWFSAPQGRILLAAERQWVLQRLAERPVQPWLWLCPEAPEEWTPPAARGLLLHGGHEGYLGGVRCRLPLPVASGCLASVVIQHAPSAGLQPLLEECERVLMDGGRLWLCTFNPCSPYRLRAGLAGVVARPVTSWVQRLQALGLVAVAPPRCVGPRWRPRESAGNPGGGTASLRAGCVLEFEKRALAPVGPVPAGWRPGTAPAA</sequence>